<dbReference type="RefSeq" id="WP_087930181.1">
    <property type="nucleotide sequence ID" value="NZ_CP021744.1"/>
</dbReference>
<dbReference type="AlphaFoldDB" id="A0A1Z2LE76"/>
<name>A0A1Z2LE76_9ACTN</name>
<dbReference type="OrthoDB" id="4805435at2"/>
<reference evidence="1 2" key="1">
    <citation type="submission" date="2017-06" db="EMBL/GenBank/DDBJ databases">
        <title>Streptomyces albireticuli Genome sequencing and assembly.</title>
        <authorList>
            <person name="Wang Y."/>
            <person name="Du B."/>
            <person name="Ding Y."/>
            <person name="Liu H."/>
            <person name="Hou Q."/>
            <person name="Liu K."/>
            <person name="Yao L."/>
            <person name="Wang C."/>
        </authorList>
    </citation>
    <scope>NUCLEOTIDE SEQUENCE [LARGE SCALE GENOMIC DNA]</scope>
    <source>
        <strain evidence="1 2">MDJK11</strain>
    </source>
</reference>
<protein>
    <submittedName>
        <fullName evidence="1">Uncharacterized protein</fullName>
    </submittedName>
</protein>
<organism evidence="1 2">
    <name type="scientific">Streptomyces albireticuli</name>
    <dbReference type="NCBI Taxonomy" id="1940"/>
    <lineage>
        <taxon>Bacteria</taxon>
        <taxon>Bacillati</taxon>
        <taxon>Actinomycetota</taxon>
        <taxon>Actinomycetes</taxon>
        <taxon>Kitasatosporales</taxon>
        <taxon>Streptomycetaceae</taxon>
        <taxon>Streptomyces</taxon>
    </lineage>
</organism>
<dbReference type="Proteomes" id="UP000195755">
    <property type="component" value="Chromosome"/>
</dbReference>
<accession>A0A1Z2LE76</accession>
<sequence>MTDPHQLIIAAAQAAGPCPPRLEAAWHNRVRAIALNLHLDGMRLAADIARIQATKDRVRGIPTRVEIEESSNRGFIYVKALGRGEERLRADRLENDSGQQLYALAQRLVGRLVRVYKTMESVQVKDGDRPANRVRVAVHLVDPGPADGDIAESDAKDLMIQTVGGNTERAATAWQAAGLPSSGPIPQDQLERALAAVRPTDGPAGLSASSAW</sequence>
<proteinExistence type="predicted"/>
<dbReference type="EMBL" id="CP021744">
    <property type="protein sequence ID" value="ARZ72616.1"/>
    <property type="molecule type" value="Genomic_DNA"/>
</dbReference>
<evidence type="ECO:0000313" key="1">
    <source>
        <dbReference type="EMBL" id="ARZ72616.1"/>
    </source>
</evidence>
<evidence type="ECO:0000313" key="2">
    <source>
        <dbReference type="Proteomes" id="UP000195755"/>
    </source>
</evidence>
<gene>
    <name evidence="1" type="ORF">SMD11_7040</name>
</gene>
<dbReference type="KEGG" id="salj:SMD11_7040"/>